<feature type="transmembrane region" description="Helical" evidence="10">
    <location>
        <begin position="6"/>
        <end position="23"/>
    </location>
</feature>
<keyword evidence="5 10" id="KW-0472">Membrane</keyword>
<evidence type="ECO:0000256" key="9">
    <source>
        <dbReference type="ARBA" id="ARBA00049940"/>
    </source>
</evidence>
<dbReference type="EMBL" id="RKHQ01000001">
    <property type="protein sequence ID" value="ROR97700.1"/>
    <property type="molecule type" value="Genomic_DNA"/>
</dbReference>
<feature type="binding site" evidence="10">
    <location>
        <position position="76"/>
    </location>
    <ligand>
        <name>Na(+)</name>
        <dbReference type="ChEBI" id="CHEBI:29101"/>
        <note>structural</note>
    </ligand>
</feature>
<keyword evidence="4 10" id="KW-1133">Transmembrane helix</keyword>
<dbReference type="Proteomes" id="UP000275356">
    <property type="component" value="Unassembled WGS sequence"/>
</dbReference>
<gene>
    <name evidence="10" type="primary">fluC</name>
    <name evidence="10" type="synonym">crcB</name>
    <name evidence="11" type="ORF">EDD28_2305</name>
</gene>
<proteinExistence type="inferred from homology"/>
<sequence length="125" mass="12785">MTALSFVALALAGGIGAACRLLLDGVISSRRRGALPWGTIVINVTGSFLLGLVTGLATATVLPETWQLVVGTGFLGGYTTFSTASFETVRLVQERKHLAAVLTGLGTLVVTTALAGLGLWLGSLV</sequence>
<evidence type="ECO:0000256" key="4">
    <source>
        <dbReference type="ARBA" id="ARBA00022989"/>
    </source>
</evidence>
<evidence type="ECO:0000256" key="2">
    <source>
        <dbReference type="ARBA" id="ARBA00022475"/>
    </source>
</evidence>
<dbReference type="NCBIfam" id="TIGR00494">
    <property type="entry name" value="crcB"/>
    <property type="match status" value="1"/>
</dbReference>
<evidence type="ECO:0000256" key="5">
    <source>
        <dbReference type="ARBA" id="ARBA00023136"/>
    </source>
</evidence>
<comment type="caution">
    <text evidence="11">The sequence shown here is derived from an EMBL/GenBank/DDBJ whole genome shotgun (WGS) entry which is preliminary data.</text>
</comment>
<dbReference type="OrthoDB" id="5148600at2"/>
<evidence type="ECO:0000256" key="1">
    <source>
        <dbReference type="ARBA" id="ARBA00004651"/>
    </source>
</evidence>
<comment type="activity regulation">
    <text evidence="10">Na(+) is not transported, but it plays an essential structural role and its presence is essential for fluoride channel function.</text>
</comment>
<comment type="function">
    <text evidence="9 10">Fluoride-specific ion channel. Important for reducing fluoride concentration in the cell, thus reducing its toxicity.</text>
</comment>
<dbReference type="RefSeq" id="WP_123739706.1">
    <property type="nucleotide sequence ID" value="NZ_CALFQU010000018.1"/>
</dbReference>
<dbReference type="GO" id="GO:0046872">
    <property type="term" value="F:metal ion binding"/>
    <property type="evidence" value="ECO:0007669"/>
    <property type="project" value="UniProtKB-KW"/>
</dbReference>
<evidence type="ECO:0000313" key="11">
    <source>
        <dbReference type="EMBL" id="ROR97700.1"/>
    </source>
</evidence>
<keyword evidence="10" id="KW-0813">Transport</keyword>
<accession>A0A3N2DD36</accession>
<keyword evidence="6 10" id="KW-0407">Ion channel</keyword>
<evidence type="ECO:0000313" key="12">
    <source>
        <dbReference type="Proteomes" id="UP000275356"/>
    </source>
</evidence>
<dbReference type="PANTHER" id="PTHR28259:SF1">
    <property type="entry name" value="FLUORIDE EXPORT PROTEIN 1-RELATED"/>
    <property type="match status" value="1"/>
</dbReference>
<feature type="transmembrane region" description="Helical" evidence="10">
    <location>
        <begin position="65"/>
        <end position="86"/>
    </location>
</feature>
<evidence type="ECO:0000256" key="3">
    <source>
        <dbReference type="ARBA" id="ARBA00022692"/>
    </source>
</evidence>
<dbReference type="Pfam" id="PF02537">
    <property type="entry name" value="CRCB"/>
    <property type="match status" value="1"/>
</dbReference>
<keyword evidence="12" id="KW-1185">Reference proteome</keyword>
<dbReference type="PANTHER" id="PTHR28259">
    <property type="entry name" value="FLUORIDE EXPORT PROTEIN 1-RELATED"/>
    <property type="match status" value="1"/>
</dbReference>
<feature type="transmembrane region" description="Helical" evidence="10">
    <location>
        <begin position="98"/>
        <end position="121"/>
    </location>
</feature>
<evidence type="ECO:0000256" key="8">
    <source>
        <dbReference type="ARBA" id="ARBA00035585"/>
    </source>
</evidence>
<keyword evidence="3 10" id="KW-0812">Transmembrane</keyword>
<dbReference type="InterPro" id="IPR003691">
    <property type="entry name" value="FluC"/>
</dbReference>
<comment type="subcellular location">
    <subcellularLocation>
        <location evidence="1 10">Cell membrane</location>
        <topology evidence="1 10">Multi-pass membrane protein</topology>
    </subcellularLocation>
</comment>
<name>A0A3N2DD36_9MICO</name>
<dbReference type="AlphaFoldDB" id="A0A3N2DD36"/>
<dbReference type="GO" id="GO:0062054">
    <property type="term" value="F:fluoride channel activity"/>
    <property type="evidence" value="ECO:0007669"/>
    <property type="project" value="UniProtKB-UniRule"/>
</dbReference>
<feature type="transmembrane region" description="Helical" evidence="10">
    <location>
        <begin position="35"/>
        <end position="59"/>
    </location>
</feature>
<evidence type="ECO:0000256" key="10">
    <source>
        <dbReference type="HAMAP-Rule" id="MF_00454"/>
    </source>
</evidence>
<dbReference type="HAMAP" id="MF_00454">
    <property type="entry name" value="FluC"/>
    <property type="match status" value="1"/>
</dbReference>
<keyword evidence="10" id="KW-0915">Sodium</keyword>
<evidence type="ECO:0000256" key="7">
    <source>
        <dbReference type="ARBA" id="ARBA00035120"/>
    </source>
</evidence>
<dbReference type="GO" id="GO:0140114">
    <property type="term" value="P:cellular detoxification of fluoride"/>
    <property type="evidence" value="ECO:0007669"/>
    <property type="project" value="UniProtKB-UniRule"/>
</dbReference>
<comment type="similarity">
    <text evidence="7 10">Belongs to the fluoride channel Fluc/FEX (TC 1.A.43) family.</text>
</comment>
<organism evidence="11 12">
    <name type="scientific">Salana multivorans</name>
    <dbReference type="NCBI Taxonomy" id="120377"/>
    <lineage>
        <taxon>Bacteria</taxon>
        <taxon>Bacillati</taxon>
        <taxon>Actinomycetota</taxon>
        <taxon>Actinomycetes</taxon>
        <taxon>Micrococcales</taxon>
        <taxon>Beutenbergiaceae</taxon>
        <taxon>Salana</taxon>
    </lineage>
</organism>
<keyword evidence="2 10" id="KW-1003">Cell membrane</keyword>
<evidence type="ECO:0000256" key="6">
    <source>
        <dbReference type="ARBA" id="ARBA00023303"/>
    </source>
</evidence>
<feature type="binding site" evidence="10">
    <location>
        <position position="79"/>
    </location>
    <ligand>
        <name>Na(+)</name>
        <dbReference type="ChEBI" id="CHEBI:29101"/>
        <note>structural</note>
    </ligand>
</feature>
<keyword evidence="10" id="KW-0406">Ion transport</keyword>
<protein>
    <recommendedName>
        <fullName evidence="10">Fluoride-specific ion channel FluC</fullName>
    </recommendedName>
</protein>
<comment type="catalytic activity">
    <reaction evidence="8">
        <text>fluoride(in) = fluoride(out)</text>
        <dbReference type="Rhea" id="RHEA:76159"/>
        <dbReference type="ChEBI" id="CHEBI:17051"/>
    </reaction>
    <physiologicalReaction direction="left-to-right" evidence="8">
        <dbReference type="Rhea" id="RHEA:76160"/>
    </physiologicalReaction>
</comment>
<dbReference type="GO" id="GO:0005886">
    <property type="term" value="C:plasma membrane"/>
    <property type="evidence" value="ECO:0007669"/>
    <property type="project" value="UniProtKB-SubCell"/>
</dbReference>
<reference evidence="11 12" key="1">
    <citation type="submission" date="2018-11" db="EMBL/GenBank/DDBJ databases">
        <title>Sequencing the genomes of 1000 actinobacteria strains.</title>
        <authorList>
            <person name="Klenk H.-P."/>
        </authorList>
    </citation>
    <scope>NUCLEOTIDE SEQUENCE [LARGE SCALE GENOMIC DNA]</scope>
    <source>
        <strain evidence="11 12">DSM 13521</strain>
    </source>
</reference>
<keyword evidence="10" id="KW-0479">Metal-binding</keyword>